<dbReference type="InterPro" id="IPR036400">
    <property type="entry name" value="Cyt_B5-like_heme/steroid_sf"/>
</dbReference>
<evidence type="ECO:0000256" key="6">
    <source>
        <dbReference type="ARBA" id="ARBA00022723"/>
    </source>
</evidence>
<dbReference type="SMART" id="SM01117">
    <property type="entry name" value="Cyt-b5"/>
    <property type="match status" value="1"/>
</dbReference>
<dbReference type="InterPro" id="IPR001199">
    <property type="entry name" value="Cyt_B5-like_heme/steroid-bd"/>
</dbReference>
<feature type="transmembrane region" description="Helical" evidence="12">
    <location>
        <begin position="214"/>
        <end position="235"/>
    </location>
</feature>
<dbReference type="PANTHER" id="PTHR19353:SF30">
    <property type="entry name" value="DELTA 8-(E)-SPHINGOLIPID DESATURASE"/>
    <property type="match status" value="1"/>
</dbReference>
<evidence type="ECO:0000313" key="14">
    <source>
        <dbReference type="EMBL" id="KAI0515859.1"/>
    </source>
</evidence>
<evidence type="ECO:0000313" key="15">
    <source>
        <dbReference type="Proteomes" id="UP000829196"/>
    </source>
</evidence>
<keyword evidence="8" id="KW-0560">Oxidoreductase</keyword>
<evidence type="ECO:0000256" key="9">
    <source>
        <dbReference type="ARBA" id="ARBA00023004"/>
    </source>
</evidence>
<feature type="transmembrane region" description="Helical" evidence="12">
    <location>
        <begin position="312"/>
        <end position="334"/>
    </location>
</feature>
<evidence type="ECO:0000256" key="4">
    <source>
        <dbReference type="ARBA" id="ARBA00022617"/>
    </source>
</evidence>
<keyword evidence="15" id="KW-1185">Reference proteome</keyword>
<proteinExistence type="inferred from homology"/>
<evidence type="ECO:0000256" key="5">
    <source>
        <dbReference type="ARBA" id="ARBA00022692"/>
    </source>
</evidence>
<name>A0A8T3BMZ3_DENNO</name>
<evidence type="ECO:0000256" key="12">
    <source>
        <dbReference type="SAM" id="Phobius"/>
    </source>
</evidence>
<comment type="pathway">
    <text evidence="2">Lipid metabolism.</text>
</comment>
<dbReference type="Gene3D" id="3.10.120.10">
    <property type="entry name" value="Cytochrome b5-like heme/steroid binding domain"/>
    <property type="match status" value="1"/>
</dbReference>
<protein>
    <recommendedName>
        <fullName evidence="13">Cytochrome b5 heme-binding domain-containing protein</fullName>
    </recommendedName>
</protein>
<keyword evidence="11 12" id="KW-0472">Membrane</keyword>
<keyword evidence="9" id="KW-0408">Iron</keyword>
<keyword evidence="6" id="KW-0479">Metal-binding</keyword>
<dbReference type="PROSITE" id="PS50255">
    <property type="entry name" value="CYTOCHROME_B5_2"/>
    <property type="match status" value="1"/>
</dbReference>
<dbReference type="CDD" id="cd03506">
    <property type="entry name" value="Delta6-FADS-like"/>
    <property type="match status" value="1"/>
</dbReference>
<feature type="transmembrane region" description="Helical" evidence="12">
    <location>
        <begin position="114"/>
        <end position="135"/>
    </location>
</feature>
<dbReference type="OrthoDB" id="260091at2759"/>
<dbReference type="GO" id="GO:0016020">
    <property type="term" value="C:membrane"/>
    <property type="evidence" value="ECO:0007669"/>
    <property type="project" value="UniProtKB-SubCell"/>
</dbReference>
<dbReference type="Pfam" id="PF00487">
    <property type="entry name" value="FA_desaturase"/>
    <property type="match status" value="1"/>
</dbReference>
<comment type="subcellular location">
    <subcellularLocation>
        <location evidence="1">Membrane</location>
        <topology evidence="1">Multi-pass membrane protein</topology>
    </subcellularLocation>
</comment>
<organism evidence="14 15">
    <name type="scientific">Dendrobium nobile</name>
    <name type="common">Orchid</name>
    <dbReference type="NCBI Taxonomy" id="94219"/>
    <lineage>
        <taxon>Eukaryota</taxon>
        <taxon>Viridiplantae</taxon>
        <taxon>Streptophyta</taxon>
        <taxon>Embryophyta</taxon>
        <taxon>Tracheophyta</taxon>
        <taxon>Spermatophyta</taxon>
        <taxon>Magnoliopsida</taxon>
        <taxon>Liliopsida</taxon>
        <taxon>Asparagales</taxon>
        <taxon>Orchidaceae</taxon>
        <taxon>Epidendroideae</taxon>
        <taxon>Malaxideae</taxon>
        <taxon>Dendrobiinae</taxon>
        <taxon>Dendrobium</taxon>
    </lineage>
</organism>
<feature type="domain" description="Cytochrome b5 heme-binding" evidence="13">
    <location>
        <begin position="8"/>
        <end position="83"/>
    </location>
</feature>
<dbReference type="InterPro" id="IPR005804">
    <property type="entry name" value="FA_desaturase_dom"/>
</dbReference>
<dbReference type="Pfam" id="PF00173">
    <property type="entry name" value="Cyt-b5"/>
    <property type="match status" value="1"/>
</dbReference>
<feature type="transmembrane region" description="Helical" evidence="12">
    <location>
        <begin position="141"/>
        <end position="161"/>
    </location>
</feature>
<gene>
    <name evidence="14" type="ORF">KFK09_008527</name>
</gene>
<feature type="transmembrane region" description="Helical" evidence="12">
    <location>
        <begin position="256"/>
        <end position="276"/>
    </location>
</feature>
<dbReference type="SMR" id="A0A8T3BMZ3"/>
<comment type="similarity">
    <text evidence="3">Belongs to the fatty acid desaturase type 1 family.</text>
</comment>
<evidence type="ECO:0000256" key="10">
    <source>
        <dbReference type="ARBA" id="ARBA00023098"/>
    </source>
</evidence>
<dbReference type="InterPro" id="IPR012171">
    <property type="entry name" value="Fatty_acid_desaturase"/>
</dbReference>
<comment type="caution">
    <text evidence="14">The sequence shown here is derived from an EMBL/GenBank/DDBJ whole genome shotgun (WGS) entry which is preliminary data.</text>
</comment>
<keyword evidence="4" id="KW-0349">Heme</keyword>
<evidence type="ECO:0000256" key="8">
    <source>
        <dbReference type="ARBA" id="ARBA00023002"/>
    </source>
</evidence>
<dbReference type="GO" id="GO:0006629">
    <property type="term" value="P:lipid metabolic process"/>
    <property type="evidence" value="ECO:0007669"/>
    <property type="project" value="UniProtKB-KW"/>
</dbReference>
<dbReference type="Proteomes" id="UP000829196">
    <property type="component" value="Unassembled WGS sequence"/>
</dbReference>
<keyword evidence="10" id="KW-0443">Lipid metabolism</keyword>
<evidence type="ECO:0000256" key="2">
    <source>
        <dbReference type="ARBA" id="ARBA00005189"/>
    </source>
</evidence>
<dbReference type="GO" id="GO:0046872">
    <property type="term" value="F:metal ion binding"/>
    <property type="evidence" value="ECO:0007669"/>
    <property type="project" value="UniProtKB-KW"/>
</dbReference>
<evidence type="ECO:0000256" key="3">
    <source>
        <dbReference type="ARBA" id="ARBA00009295"/>
    </source>
</evidence>
<evidence type="ECO:0000256" key="1">
    <source>
        <dbReference type="ARBA" id="ARBA00004141"/>
    </source>
</evidence>
<keyword evidence="5 12" id="KW-0812">Transmembrane</keyword>
<sequence length="462" mass="53387">MATEIARKKHITLEELREHNSPSDLWISIHDKVYDLTHWIRDHPGGGIPLLNLAGQDATDPFTALHPPSAWKHLDRFFIGYHLSNNQISDLSKDYQLLISDFTKLGLFEQKGHVILLTLCIIFALFSIAVFFVIGTTILCAHVAAGILIGFIWTQSGWVAHDTGHATIMLTPWFNRITQLFCANCLTGVSIGWWKRTHNAHHVACNSLDFDPDLHHIPIFAVSSELFNTLTSYFYERKMRYDTIAKTLISHQHWTFYPVMCFARLNLFAQSIVLLLWNKNVPNRFQEILGVMVFWVWYSYLVSFLPNYGERLLFVGACFIVTGIQHVLFCLSHFSTSVYVGQPQGDEWCKVQATGSLNIRCLPWMDWFYGGIQFQVEHHLFPRLPRCHLRRIAPLVRELCKKHKLQYPSIGFCEANRRTLATLKDIALQARNMEVSGARNLVWDALNTFGLYIYIYIYIYVM</sequence>
<evidence type="ECO:0000256" key="7">
    <source>
        <dbReference type="ARBA" id="ARBA00022989"/>
    </source>
</evidence>
<dbReference type="PANTHER" id="PTHR19353">
    <property type="entry name" value="FATTY ACID DESATURASE 2"/>
    <property type="match status" value="1"/>
</dbReference>
<dbReference type="AlphaFoldDB" id="A0A8T3BMZ3"/>
<accession>A0A8T3BMZ3</accession>
<dbReference type="GO" id="GO:0016717">
    <property type="term" value="F:oxidoreductase activity, acting on paired donors, with oxidation of a pair of donors resulting in the reduction of molecular oxygen to two molecules of water"/>
    <property type="evidence" value="ECO:0007669"/>
    <property type="project" value="TreeGrafter"/>
</dbReference>
<reference evidence="14" key="1">
    <citation type="journal article" date="2022" name="Front. Genet.">
        <title>Chromosome-Scale Assembly of the Dendrobium nobile Genome Provides Insights Into the Molecular Mechanism of the Biosynthesis of the Medicinal Active Ingredient of Dendrobium.</title>
        <authorList>
            <person name="Xu Q."/>
            <person name="Niu S.-C."/>
            <person name="Li K.-L."/>
            <person name="Zheng P.-J."/>
            <person name="Zhang X.-J."/>
            <person name="Jia Y."/>
            <person name="Liu Y."/>
            <person name="Niu Y.-X."/>
            <person name="Yu L.-H."/>
            <person name="Chen D.-F."/>
            <person name="Zhang G.-Q."/>
        </authorList>
    </citation>
    <scope>NUCLEOTIDE SEQUENCE</scope>
    <source>
        <tissue evidence="14">Leaf</tissue>
    </source>
</reference>
<dbReference type="PRINTS" id="PR00363">
    <property type="entry name" value="CYTOCHROMEB5"/>
</dbReference>
<evidence type="ECO:0000256" key="11">
    <source>
        <dbReference type="ARBA" id="ARBA00023136"/>
    </source>
</evidence>
<evidence type="ECO:0000259" key="13">
    <source>
        <dbReference type="PROSITE" id="PS50255"/>
    </source>
</evidence>
<dbReference type="PIRSF" id="PIRSF015921">
    <property type="entry name" value="FA_sphinglp_des"/>
    <property type="match status" value="1"/>
</dbReference>
<feature type="transmembrane region" description="Helical" evidence="12">
    <location>
        <begin position="288"/>
        <end position="305"/>
    </location>
</feature>
<dbReference type="SUPFAM" id="SSF55856">
    <property type="entry name" value="Cytochrome b5-like heme/steroid binding domain"/>
    <property type="match status" value="1"/>
</dbReference>
<dbReference type="EMBL" id="JAGYWB010000007">
    <property type="protein sequence ID" value="KAI0515859.1"/>
    <property type="molecule type" value="Genomic_DNA"/>
</dbReference>
<keyword evidence="7 12" id="KW-1133">Transmembrane helix</keyword>
<feature type="transmembrane region" description="Helical" evidence="12">
    <location>
        <begin position="441"/>
        <end position="461"/>
    </location>
</feature>
<feature type="transmembrane region" description="Helical" evidence="12">
    <location>
        <begin position="173"/>
        <end position="194"/>
    </location>
</feature>